<sequence>MDPTDVGFLKWIDPYEKQEKHLAKTIKKENALFLSQLDGMDDLTALIKKNEIYDTESSPNIILNYPLTNPKINISLKHLNGEWGLAWKWHGADDWKWVDNLDISRDGETVAFIESAKTNYKVTVKTKSHTWTHKHLIGPDIAIIGSRLYFIEADSPLQYNRLVSVDIHSGKEAKVLYEESNKETQIEFVWCEGRALFLLSYRAGYNRLHYIRDNSTKELDPQGVAFFPVGHLGTKPVYFVREGSFTAPWKLVGCNWKLNSRISADGIEFCSLSAKILITKFYGVRTIWKMSSGEPVPIYRGVFEIAECMKLMRWFLEPVNYIWCIRPGSVMFKIDTESASIELPAIRYGSVSETGISISADGLPVRWTLIRPVGKPIGLVCTAYGGYGIATSLNTTRWRPWIDAGWAVSFLFVRGGGDGNEVWADLGRLDGKQGALDDVEACIKDLQKETKVLPHATVLFGRSAGGLIVGNMAARWPLGELFGIIYTEVPYVDLLKTAANVRLPLTEYEFEEFGNPRAGLAEFEAALAISPIHQLGPQGAPGIKVLCRSGIHDIQVYPYESVKWINALRGDRKDETKILYIDNEGHHTLKIYREYAIDFLIITKWIKASAFASTGKIFVTSK</sequence>
<dbReference type="GO" id="GO:0006508">
    <property type="term" value="P:proteolysis"/>
    <property type="evidence" value="ECO:0007669"/>
    <property type="project" value="InterPro"/>
</dbReference>
<protein>
    <recommendedName>
        <fullName evidence="2">Peptidase S9 prolyl oligopeptidase catalytic domain-containing protein</fullName>
    </recommendedName>
</protein>
<dbReference type="EMBL" id="MN740737">
    <property type="protein sequence ID" value="QHU09464.1"/>
    <property type="molecule type" value="Genomic_DNA"/>
</dbReference>
<comment type="similarity">
    <text evidence="1">Belongs to the peptidase S9A family.</text>
</comment>
<dbReference type="PANTHER" id="PTHR11757:SF19">
    <property type="entry name" value="PROLYL ENDOPEPTIDASE-LIKE"/>
    <property type="match status" value="1"/>
</dbReference>
<dbReference type="PRINTS" id="PR00862">
    <property type="entry name" value="PROLIGOPTASE"/>
</dbReference>
<evidence type="ECO:0000256" key="1">
    <source>
        <dbReference type="ARBA" id="ARBA00005228"/>
    </source>
</evidence>
<dbReference type="InterPro" id="IPR002470">
    <property type="entry name" value="Peptidase_S9A"/>
</dbReference>
<accession>A0A6C0K098</accession>
<dbReference type="PANTHER" id="PTHR11757">
    <property type="entry name" value="PROTEASE FAMILY S9A OLIGOPEPTIDASE"/>
    <property type="match status" value="1"/>
</dbReference>
<dbReference type="Gene3D" id="3.40.50.1820">
    <property type="entry name" value="alpha/beta hydrolase"/>
    <property type="match status" value="1"/>
</dbReference>
<dbReference type="InterPro" id="IPR001375">
    <property type="entry name" value="Peptidase_S9_cat"/>
</dbReference>
<name>A0A6C0K098_9ZZZZ</name>
<proteinExistence type="inferred from homology"/>
<dbReference type="SUPFAM" id="SSF53474">
    <property type="entry name" value="alpha/beta-Hydrolases"/>
    <property type="match status" value="1"/>
</dbReference>
<evidence type="ECO:0000259" key="2">
    <source>
        <dbReference type="Pfam" id="PF00326"/>
    </source>
</evidence>
<dbReference type="GO" id="GO:0004252">
    <property type="term" value="F:serine-type endopeptidase activity"/>
    <property type="evidence" value="ECO:0007669"/>
    <property type="project" value="InterPro"/>
</dbReference>
<dbReference type="InterPro" id="IPR029058">
    <property type="entry name" value="AB_hydrolase_fold"/>
</dbReference>
<dbReference type="AlphaFoldDB" id="A0A6C0K098"/>
<dbReference type="SUPFAM" id="SSF50993">
    <property type="entry name" value="Peptidase/esterase 'gauge' domain"/>
    <property type="match status" value="1"/>
</dbReference>
<organism evidence="3">
    <name type="scientific">viral metagenome</name>
    <dbReference type="NCBI Taxonomy" id="1070528"/>
    <lineage>
        <taxon>unclassified sequences</taxon>
        <taxon>metagenomes</taxon>
        <taxon>organismal metagenomes</taxon>
    </lineage>
</organism>
<dbReference type="InterPro" id="IPR051543">
    <property type="entry name" value="Serine_Peptidase_S9A"/>
</dbReference>
<reference evidence="3" key="1">
    <citation type="journal article" date="2020" name="Nature">
        <title>Giant virus diversity and host interactions through global metagenomics.</title>
        <authorList>
            <person name="Schulz F."/>
            <person name="Roux S."/>
            <person name="Paez-Espino D."/>
            <person name="Jungbluth S."/>
            <person name="Walsh D.A."/>
            <person name="Denef V.J."/>
            <person name="McMahon K.D."/>
            <person name="Konstantinidis K.T."/>
            <person name="Eloe-Fadrosh E.A."/>
            <person name="Kyrpides N.C."/>
            <person name="Woyke T."/>
        </authorList>
    </citation>
    <scope>NUCLEOTIDE SEQUENCE</scope>
    <source>
        <strain evidence="3">GVMAG-S-1101164-105</strain>
    </source>
</reference>
<evidence type="ECO:0000313" key="3">
    <source>
        <dbReference type="EMBL" id="QHU09464.1"/>
    </source>
</evidence>
<dbReference type="Pfam" id="PF00326">
    <property type="entry name" value="Peptidase_S9"/>
    <property type="match status" value="1"/>
</dbReference>
<feature type="domain" description="Peptidase S9 prolyl oligopeptidase catalytic" evidence="2">
    <location>
        <begin position="401"/>
        <end position="606"/>
    </location>
</feature>